<dbReference type="EMBL" id="JBHSWH010000001">
    <property type="protein sequence ID" value="MFC6707124.1"/>
    <property type="molecule type" value="Genomic_DNA"/>
</dbReference>
<dbReference type="Pfam" id="PF00364">
    <property type="entry name" value="Biotin_lipoyl"/>
    <property type="match status" value="1"/>
</dbReference>
<evidence type="ECO:0000259" key="2">
    <source>
        <dbReference type="PROSITE" id="PS50968"/>
    </source>
</evidence>
<name>A0ABW2AJM2_9MICO</name>
<accession>A0ABW2AJM2</accession>
<dbReference type="InterPro" id="IPR000089">
    <property type="entry name" value="Biotin_lipoyl"/>
</dbReference>
<organism evidence="3 4">
    <name type="scientific">Flexivirga alba</name>
    <dbReference type="NCBI Taxonomy" id="702742"/>
    <lineage>
        <taxon>Bacteria</taxon>
        <taxon>Bacillati</taxon>
        <taxon>Actinomycetota</taxon>
        <taxon>Actinomycetes</taxon>
        <taxon>Micrococcales</taxon>
        <taxon>Dermacoccaceae</taxon>
        <taxon>Flexivirga</taxon>
    </lineage>
</organism>
<keyword evidence="4" id="KW-1185">Reference proteome</keyword>
<keyword evidence="1" id="KW-0092">Biotin</keyword>
<evidence type="ECO:0000313" key="3">
    <source>
        <dbReference type="EMBL" id="MFC6707124.1"/>
    </source>
</evidence>
<feature type="domain" description="Lipoyl-binding" evidence="2">
    <location>
        <begin position="1"/>
        <end position="71"/>
    </location>
</feature>
<reference evidence="4" key="1">
    <citation type="journal article" date="2019" name="Int. J. Syst. Evol. Microbiol.">
        <title>The Global Catalogue of Microorganisms (GCM) 10K type strain sequencing project: providing services to taxonomists for standard genome sequencing and annotation.</title>
        <authorList>
            <consortium name="The Broad Institute Genomics Platform"/>
            <consortium name="The Broad Institute Genome Sequencing Center for Infectious Disease"/>
            <person name="Wu L."/>
            <person name="Ma J."/>
        </authorList>
    </citation>
    <scope>NUCLEOTIDE SEQUENCE [LARGE SCALE GENOMIC DNA]</scope>
    <source>
        <strain evidence="4">CCUG 58127</strain>
    </source>
</reference>
<sequence>MAETFQAEVTGQVREVLVAPGDGVSEADPMVVLESMKLPVRVLSTGDGVVVAVHVAEGDTVGPGQPLVDVVIE</sequence>
<dbReference type="PANTHER" id="PTHR45266">
    <property type="entry name" value="OXALOACETATE DECARBOXYLASE ALPHA CHAIN"/>
    <property type="match status" value="1"/>
</dbReference>
<dbReference type="SUPFAM" id="SSF51230">
    <property type="entry name" value="Single hybrid motif"/>
    <property type="match status" value="1"/>
</dbReference>
<gene>
    <name evidence="3" type="ORF">ACFQDH_18155</name>
</gene>
<dbReference type="PROSITE" id="PS50968">
    <property type="entry name" value="BIOTINYL_LIPOYL"/>
    <property type="match status" value="1"/>
</dbReference>
<dbReference type="Gene3D" id="2.40.50.100">
    <property type="match status" value="1"/>
</dbReference>
<dbReference type="InterPro" id="IPR050709">
    <property type="entry name" value="Biotin_Carboxyl_Carrier/Decarb"/>
</dbReference>
<proteinExistence type="predicted"/>
<dbReference type="RefSeq" id="WP_382403792.1">
    <property type="nucleotide sequence ID" value="NZ_JBHSWH010000001.1"/>
</dbReference>
<evidence type="ECO:0000313" key="4">
    <source>
        <dbReference type="Proteomes" id="UP001596298"/>
    </source>
</evidence>
<dbReference type="CDD" id="cd06850">
    <property type="entry name" value="biotinyl_domain"/>
    <property type="match status" value="1"/>
</dbReference>
<comment type="caution">
    <text evidence="3">The sequence shown here is derived from an EMBL/GenBank/DDBJ whole genome shotgun (WGS) entry which is preliminary data.</text>
</comment>
<evidence type="ECO:0000256" key="1">
    <source>
        <dbReference type="ARBA" id="ARBA00023267"/>
    </source>
</evidence>
<dbReference type="InterPro" id="IPR011053">
    <property type="entry name" value="Single_hybrid_motif"/>
</dbReference>
<dbReference type="Proteomes" id="UP001596298">
    <property type="component" value="Unassembled WGS sequence"/>
</dbReference>
<dbReference type="PANTHER" id="PTHR45266:SF3">
    <property type="entry name" value="OXALOACETATE DECARBOXYLASE ALPHA CHAIN"/>
    <property type="match status" value="1"/>
</dbReference>
<protein>
    <submittedName>
        <fullName evidence="3">Acetyl-CoA carboxylase biotin carboxyl carrier protein subunit</fullName>
    </submittedName>
</protein>